<dbReference type="Gene3D" id="3.40.50.2000">
    <property type="entry name" value="Glycogen Phosphorylase B"/>
    <property type="match status" value="1"/>
</dbReference>
<evidence type="ECO:0000259" key="1">
    <source>
        <dbReference type="Pfam" id="PF00534"/>
    </source>
</evidence>
<accession>A0A6G6ITV7</accession>
<dbReference type="AlphaFoldDB" id="A0A6G6ITV7"/>
<dbReference type="InterPro" id="IPR001296">
    <property type="entry name" value="Glyco_trans_1"/>
</dbReference>
<dbReference type="SUPFAM" id="SSF53756">
    <property type="entry name" value="UDP-Glycosyltransferase/glycogen phosphorylase"/>
    <property type="match status" value="1"/>
</dbReference>
<protein>
    <submittedName>
        <fullName evidence="2">Glycosyltransferase family 4 protein</fullName>
    </submittedName>
</protein>
<dbReference type="RefSeq" id="WP_081754081.1">
    <property type="nucleotide sequence ID" value="NZ_CP049140.1"/>
</dbReference>
<dbReference type="KEGG" id="pnt:G5B91_09175"/>
<sequence>MKITIFRGLPLSADSRTTRYGSIFEDISYCTWEKKERSAEPPDCKGLHCFPLPKDGGWTFVKYPLYLLYLFIFTLRKIDKDDLCICMDLDTYVPVLVASFIKRCKVVFDVVDPASQARFKKLPFGRIIDRFEYFLVRKAFLAIFPIESRLTYYKDRLGLKEAVATHLILENIPNFSSPQKTKVKRIGAEKTTLGYFGTLDSSRGLELLLNFASENPDNIDLIISGDGPLASYINEKSSQLSNIKFLGKFSSHQLPELYAKIDYSWMYYCPEIYLHKYAAPNKFYEHLCFSTPAITNSIIPQSDFINKNRTGIVIDRFIEKNSMKKEFINEMRNFKPSLELEKIWDEKYKEYYSDQRNIFNETLSELGFHTK</sequence>
<dbReference type="GO" id="GO:0016757">
    <property type="term" value="F:glycosyltransferase activity"/>
    <property type="evidence" value="ECO:0007669"/>
    <property type="project" value="InterPro"/>
</dbReference>
<reference evidence="2 3" key="1">
    <citation type="submission" date="2020-02" db="EMBL/GenBank/DDBJ databases">
        <title>Integrative conjugative elements (ICEs) and plasmids drive adaptation of Pseudomonas nitroreducens strain HBP1 to wastewater environment.</title>
        <authorList>
            <person name="Sentchilo V."/>
            <person name="Carraro N."/>
            <person name="Bertelli C."/>
            <person name="van der Meer J.R."/>
        </authorList>
    </citation>
    <scope>NUCLEOTIDE SEQUENCE [LARGE SCALE GENOMIC DNA]</scope>
    <source>
        <strain evidence="2 3">HBP1</strain>
    </source>
</reference>
<dbReference type="EMBL" id="CP049140">
    <property type="protein sequence ID" value="QIE86432.1"/>
    <property type="molecule type" value="Genomic_DNA"/>
</dbReference>
<evidence type="ECO:0000313" key="2">
    <source>
        <dbReference type="EMBL" id="QIE86432.1"/>
    </source>
</evidence>
<feature type="domain" description="Glycosyl transferase family 1" evidence="1">
    <location>
        <begin position="181"/>
        <end position="323"/>
    </location>
</feature>
<organism evidence="2 3">
    <name type="scientific">Pseudomonas nitroreducens</name>
    <dbReference type="NCBI Taxonomy" id="46680"/>
    <lineage>
        <taxon>Bacteria</taxon>
        <taxon>Pseudomonadati</taxon>
        <taxon>Pseudomonadota</taxon>
        <taxon>Gammaproteobacteria</taxon>
        <taxon>Pseudomonadales</taxon>
        <taxon>Pseudomonadaceae</taxon>
        <taxon>Pseudomonas</taxon>
    </lineage>
</organism>
<name>A0A6G6ITV7_PSENT</name>
<proteinExistence type="predicted"/>
<dbReference type="Proteomes" id="UP000501063">
    <property type="component" value="Chromosome"/>
</dbReference>
<gene>
    <name evidence="2" type="ORF">G5B91_09175</name>
</gene>
<keyword evidence="2" id="KW-0808">Transferase</keyword>
<evidence type="ECO:0000313" key="3">
    <source>
        <dbReference type="Proteomes" id="UP000501063"/>
    </source>
</evidence>
<dbReference type="Pfam" id="PF00534">
    <property type="entry name" value="Glycos_transf_1"/>
    <property type="match status" value="1"/>
</dbReference>